<evidence type="ECO:0000313" key="1">
    <source>
        <dbReference type="EMBL" id="AOR31028.1"/>
    </source>
</evidence>
<keyword evidence="2" id="KW-1185">Reference proteome</keyword>
<gene>
    <name evidence="1" type="ORF">BFF78_08220</name>
</gene>
<sequence length="71" mass="6608">MPGLAARILAILARSSPGRAFPIGPGGDPAGVAGALGGAESAWPDAGVDDAGVEAGAGAAGLVIGRIPFTA</sequence>
<accession>A0A1D7Y603</accession>
<name>A0A1D7Y603_9ACTN</name>
<protein>
    <submittedName>
        <fullName evidence="1">Uncharacterized protein</fullName>
    </submittedName>
</protein>
<proteinExistence type="predicted"/>
<dbReference type="AlphaFoldDB" id="A0A1D7Y603"/>
<organism evidence="1 2">
    <name type="scientific">Streptomyces fodineus</name>
    <dbReference type="NCBI Taxonomy" id="1904616"/>
    <lineage>
        <taxon>Bacteria</taxon>
        <taxon>Bacillati</taxon>
        <taxon>Actinomycetota</taxon>
        <taxon>Actinomycetes</taxon>
        <taxon>Kitasatosporales</taxon>
        <taxon>Streptomycetaceae</taxon>
        <taxon>Streptomyces</taxon>
    </lineage>
</organism>
<dbReference type="EMBL" id="CP017248">
    <property type="protein sequence ID" value="AOR31028.1"/>
    <property type="molecule type" value="Genomic_DNA"/>
</dbReference>
<evidence type="ECO:0000313" key="2">
    <source>
        <dbReference type="Proteomes" id="UP000094960"/>
    </source>
</evidence>
<reference evidence="2" key="1">
    <citation type="submission" date="2016-09" db="EMBL/GenBank/DDBJ databases">
        <title>Streptomyces puniciscabiei strain:TW1S1 Genome sequencing and assembly.</title>
        <authorList>
            <person name="Kim M.-K."/>
            <person name="Kim S.B."/>
        </authorList>
    </citation>
    <scope>NUCLEOTIDE SEQUENCE [LARGE SCALE GENOMIC DNA]</scope>
    <source>
        <strain evidence="2">TW1S1</strain>
    </source>
</reference>
<dbReference type="KEGG" id="spun:BFF78_08220"/>
<dbReference type="Proteomes" id="UP000094960">
    <property type="component" value="Chromosome"/>
</dbReference>